<sequence>MHGSVCGVDLAFFCSLFWPHCLMHHPFVLIVEINLGLLSLPRVCDTSYGQDIVKLGCLCLYLHVRMAA</sequence>
<evidence type="ECO:0000256" key="1">
    <source>
        <dbReference type="SAM" id="SignalP"/>
    </source>
</evidence>
<evidence type="ECO:0000313" key="3">
    <source>
        <dbReference type="Proteomes" id="UP000822688"/>
    </source>
</evidence>
<feature type="chain" id="PRO_5035816529" evidence="1">
    <location>
        <begin position="24"/>
        <end position="68"/>
    </location>
</feature>
<comment type="caution">
    <text evidence="2">The sequence shown here is derived from an EMBL/GenBank/DDBJ whole genome shotgun (WGS) entry which is preliminary data.</text>
</comment>
<dbReference type="EMBL" id="CM026425">
    <property type="protein sequence ID" value="KAG0576678.1"/>
    <property type="molecule type" value="Genomic_DNA"/>
</dbReference>
<protein>
    <submittedName>
        <fullName evidence="2">Uncharacterized protein</fullName>
    </submittedName>
</protein>
<organism evidence="2 3">
    <name type="scientific">Ceratodon purpureus</name>
    <name type="common">Fire moss</name>
    <name type="synonym">Dicranum purpureum</name>
    <dbReference type="NCBI Taxonomy" id="3225"/>
    <lineage>
        <taxon>Eukaryota</taxon>
        <taxon>Viridiplantae</taxon>
        <taxon>Streptophyta</taxon>
        <taxon>Embryophyta</taxon>
        <taxon>Bryophyta</taxon>
        <taxon>Bryophytina</taxon>
        <taxon>Bryopsida</taxon>
        <taxon>Dicranidae</taxon>
        <taxon>Pseudoditrichales</taxon>
        <taxon>Ditrichaceae</taxon>
        <taxon>Ceratodon</taxon>
    </lineage>
</organism>
<dbReference type="AlphaFoldDB" id="A0A8T0I271"/>
<evidence type="ECO:0000313" key="2">
    <source>
        <dbReference type="EMBL" id="KAG0576678.1"/>
    </source>
</evidence>
<keyword evidence="3" id="KW-1185">Reference proteome</keyword>
<dbReference type="Proteomes" id="UP000822688">
    <property type="component" value="Chromosome 5"/>
</dbReference>
<keyword evidence="1" id="KW-0732">Signal</keyword>
<feature type="signal peptide" evidence="1">
    <location>
        <begin position="1"/>
        <end position="23"/>
    </location>
</feature>
<name>A0A8T0I271_CERPU</name>
<reference evidence="2" key="1">
    <citation type="submission" date="2020-06" db="EMBL/GenBank/DDBJ databases">
        <title>WGS assembly of Ceratodon purpureus strain R40.</title>
        <authorList>
            <person name="Carey S.B."/>
            <person name="Jenkins J."/>
            <person name="Shu S."/>
            <person name="Lovell J.T."/>
            <person name="Sreedasyam A."/>
            <person name="Maumus F."/>
            <person name="Tiley G.P."/>
            <person name="Fernandez-Pozo N."/>
            <person name="Barry K."/>
            <person name="Chen C."/>
            <person name="Wang M."/>
            <person name="Lipzen A."/>
            <person name="Daum C."/>
            <person name="Saski C.A."/>
            <person name="Payton A.C."/>
            <person name="Mcbreen J.C."/>
            <person name="Conrad R.E."/>
            <person name="Kollar L.M."/>
            <person name="Olsson S."/>
            <person name="Huttunen S."/>
            <person name="Landis J.B."/>
            <person name="Wickett N.J."/>
            <person name="Johnson M.G."/>
            <person name="Rensing S.A."/>
            <person name="Grimwood J."/>
            <person name="Schmutz J."/>
            <person name="Mcdaniel S.F."/>
        </authorList>
    </citation>
    <scope>NUCLEOTIDE SEQUENCE</scope>
    <source>
        <strain evidence="2">R40</strain>
    </source>
</reference>
<gene>
    <name evidence="2" type="ORF">KC19_5G099000</name>
</gene>
<accession>A0A8T0I271</accession>
<proteinExistence type="predicted"/>